<evidence type="ECO:0000313" key="3">
    <source>
        <dbReference type="EMBL" id="KAG2468855.1"/>
    </source>
</evidence>
<dbReference type="EMBL" id="JAATIS010000220">
    <property type="protein sequence ID" value="KAG2468855.1"/>
    <property type="molecule type" value="Genomic_DNA"/>
</dbReference>
<comment type="caution">
    <text evidence="3">The sequence shown here is derived from an EMBL/GenBank/DDBJ whole genome shotgun (WGS) entry which is preliminary data.</text>
</comment>
<sequence>MAEDQADHLARASTTLDGVSGLKDILIPSRVQSTDQEFLIMPSSEADTSSLCGLCIANPGHYTCPRCNIRFCSLECYRGDNHGACSEEFYKESIFEHLKLEQASEEGKRRMEEILLRTHQMENSEESEQFEDGLQTEGLSERLAELDLDKMSEDEIWDHLSEGDKRKFNDLLSNGKIGIMVKQWVPWWEKHETRLVEEIEGNMEAEDIRVIGLSKNEVKKVACLSKQNEKSEPEITEMRANLTNRKKTSVPHIYTNILPLNTLNRSPSHLVRYNLVNALYSYTFCLQLYNGDISENFIKLEFTQALLNISQALGSARVFGSIEEALHAGVDSVRTSPLYDKDDPHAALRAVLAVAHVLVGENRSQVSRYTLASLSQMRRVLGYVRKTDPQLSEEEKKKYFRAQKKIEFLMAWVCENENMLITLALKVQSKYKTFMREQIEIKAGELKLEKTQGQRALSNKVALIEELN</sequence>
<dbReference type="InterPro" id="IPR007529">
    <property type="entry name" value="Znf_HIT"/>
</dbReference>
<dbReference type="OrthoDB" id="10005492at2759"/>
<accession>A0A8X7XGS2</accession>
<keyword evidence="1" id="KW-0479">Metal-binding</keyword>
<dbReference type="InterPro" id="IPR039646">
    <property type="entry name" value="ZNHIT2"/>
</dbReference>
<dbReference type="Gene3D" id="3.30.60.190">
    <property type="match status" value="1"/>
</dbReference>
<keyword evidence="1" id="KW-0863">Zinc-finger</keyword>
<keyword evidence="1" id="KW-0862">Zinc</keyword>
<evidence type="ECO:0000313" key="4">
    <source>
        <dbReference type="Proteomes" id="UP000886611"/>
    </source>
</evidence>
<protein>
    <submittedName>
        <fullName evidence="3">ZNHI2 protein</fullName>
    </submittedName>
</protein>
<feature type="domain" description="HIT-type" evidence="2">
    <location>
        <begin position="52"/>
        <end position="85"/>
    </location>
</feature>
<dbReference type="SUPFAM" id="SSF144232">
    <property type="entry name" value="HIT/MYND zinc finger-like"/>
    <property type="match status" value="1"/>
</dbReference>
<dbReference type="CDD" id="cd23024">
    <property type="entry name" value="zf-HIT_ZNHIT2-3"/>
    <property type="match status" value="1"/>
</dbReference>
<dbReference type="AlphaFoldDB" id="A0A8X7XGS2"/>
<organism evidence="3 4">
    <name type="scientific">Polypterus senegalus</name>
    <name type="common">Senegal bichir</name>
    <dbReference type="NCBI Taxonomy" id="55291"/>
    <lineage>
        <taxon>Eukaryota</taxon>
        <taxon>Metazoa</taxon>
        <taxon>Chordata</taxon>
        <taxon>Craniata</taxon>
        <taxon>Vertebrata</taxon>
        <taxon>Euteleostomi</taxon>
        <taxon>Actinopterygii</taxon>
        <taxon>Polypteriformes</taxon>
        <taxon>Polypteridae</taxon>
        <taxon>Polypterus</taxon>
    </lineage>
</organism>
<dbReference type="Proteomes" id="UP000886611">
    <property type="component" value="Unassembled WGS sequence"/>
</dbReference>
<feature type="non-terminal residue" evidence="3">
    <location>
        <position position="1"/>
    </location>
</feature>
<dbReference type="PANTHER" id="PTHR15555:SF0">
    <property type="entry name" value="ZINC FINGER HIT DOMAIN-CONTAINING PROTEIN 2"/>
    <property type="match status" value="1"/>
</dbReference>
<dbReference type="Pfam" id="PF04438">
    <property type="entry name" value="zf-HIT"/>
    <property type="match status" value="1"/>
</dbReference>
<dbReference type="RefSeq" id="XP_039625271.1">
    <property type="nucleotide sequence ID" value="XM_039769337.1"/>
</dbReference>
<evidence type="ECO:0000256" key="1">
    <source>
        <dbReference type="PROSITE-ProRule" id="PRU00453"/>
    </source>
</evidence>
<feature type="non-terminal residue" evidence="3">
    <location>
        <position position="468"/>
    </location>
</feature>
<keyword evidence="4" id="KW-1185">Reference proteome</keyword>
<dbReference type="PROSITE" id="PS51083">
    <property type="entry name" value="ZF_HIT"/>
    <property type="match status" value="1"/>
</dbReference>
<proteinExistence type="predicted"/>
<reference evidence="3 4" key="1">
    <citation type="journal article" date="2021" name="Cell">
        <title>Tracing the genetic footprints of vertebrate landing in non-teleost ray-finned fishes.</title>
        <authorList>
            <person name="Bi X."/>
            <person name="Wang K."/>
            <person name="Yang L."/>
            <person name="Pan H."/>
            <person name="Jiang H."/>
            <person name="Wei Q."/>
            <person name="Fang M."/>
            <person name="Yu H."/>
            <person name="Zhu C."/>
            <person name="Cai Y."/>
            <person name="He Y."/>
            <person name="Gan X."/>
            <person name="Zeng H."/>
            <person name="Yu D."/>
            <person name="Zhu Y."/>
            <person name="Jiang H."/>
            <person name="Qiu Q."/>
            <person name="Yang H."/>
            <person name="Zhang Y.E."/>
            <person name="Wang W."/>
            <person name="Zhu M."/>
            <person name="He S."/>
            <person name="Zhang G."/>
        </authorList>
    </citation>
    <scope>NUCLEOTIDE SEQUENCE [LARGE SCALE GENOMIC DNA]</scope>
    <source>
        <strain evidence="3">Bchr_013</strain>
    </source>
</reference>
<gene>
    <name evidence="3" type="primary">Znhit2</name>
    <name evidence="3" type="ORF">GTO96_0004618</name>
</gene>
<dbReference type="GeneID" id="120539346"/>
<dbReference type="PANTHER" id="PTHR15555">
    <property type="entry name" value="ZINC FINGER HIT DOMAIN CONTAINING PROTEIN 2 PROTEIN FON -RELATED"/>
    <property type="match status" value="1"/>
</dbReference>
<name>A0A8X7XGS2_POLSE</name>
<dbReference type="GO" id="GO:0008270">
    <property type="term" value="F:zinc ion binding"/>
    <property type="evidence" value="ECO:0007669"/>
    <property type="project" value="UniProtKB-UniRule"/>
</dbReference>
<evidence type="ECO:0000259" key="2">
    <source>
        <dbReference type="PROSITE" id="PS51083"/>
    </source>
</evidence>